<dbReference type="Proteomes" id="UP000077786">
    <property type="component" value="Unassembled WGS sequence"/>
</dbReference>
<gene>
    <name evidence="1" type="ORF">A0123_01771</name>
</gene>
<evidence type="ECO:0000313" key="2">
    <source>
        <dbReference type="Proteomes" id="UP000077786"/>
    </source>
</evidence>
<name>A0A1B6VKH8_9PROT</name>
<dbReference type="AlphaFoldDB" id="A0A1B6VKH8"/>
<dbReference type="RefSeq" id="WP_064274515.1">
    <property type="nucleotide sequence ID" value="NZ_LUTU01000007.1"/>
</dbReference>
<evidence type="ECO:0000313" key="1">
    <source>
        <dbReference type="EMBL" id="OAJ67729.1"/>
    </source>
</evidence>
<sequence>MSEPTELDCLLNPEPVCPYCGHKDRDWWDSSEPLADEDIVQMECGSCEREYTVSCSIEILFTTAKTEDDL</sequence>
<dbReference type="EMBL" id="LUTU01000007">
    <property type="protein sequence ID" value="OAJ67729.1"/>
    <property type="molecule type" value="Genomic_DNA"/>
</dbReference>
<comment type="caution">
    <text evidence="1">The sequence shown here is derived from an EMBL/GenBank/DDBJ whole genome shotgun (WGS) entry which is preliminary data.</text>
</comment>
<organism evidence="1 2">
    <name type="scientific">Gluconobacter cerinus</name>
    <dbReference type="NCBI Taxonomy" id="38307"/>
    <lineage>
        <taxon>Bacteria</taxon>
        <taxon>Pseudomonadati</taxon>
        <taxon>Pseudomonadota</taxon>
        <taxon>Alphaproteobacteria</taxon>
        <taxon>Acetobacterales</taxon>
        <taxon>Acetobacteraceae</taxon>
        <taxon>Gluconobacter</taxon>
    </lineage>
</organism>
<protein>
    <submittedName>
        <fullName evidence="1">Uncharacterized protein</fullName>
    </submittedName>
</protein>
<proteinExistence type="predicted"/>
<dbReference type="OrthoDB" id="271821at2"/>
<accession>A0A1B6VKH8</accession>
<dbReference type="PATRIC" id="fig|38307.3.peg.1831"/>
<reference evidence="1 2" key="1">
    <citation type="submission" date="2016-03" db="EMBL/GenBank/DDBJ databases">
        <title>Draft genome sequence of Gluconobacter cerinus strain CECT 9110.</title>
        <authorList>
            <person name="Sainz F."/>
            <person name="Mas A."/>
            <person name="Torija M.J."/>
        </authorList>
    </citation>
    <scope>NUCLEOTIDE SEQUENCE [LARGE SCALE GENOMIC DNA]</scope>
    <source>
        <strain evidence="1 2">CECT 9110</strain>
    </source>
</reference>